<comment type="caution">
    <text evidence="1">The sequence shown here is derived from an EMBL/GenBank/DDBJ whole genome shotgun (WGS) entry which is preliminary data.</text>
</comment>
<keyword evidence="2" id="KW-1185">Reference proteome</keyword>
<name>A0AAV7MF85_PLEWA</name>
<protein>
    <submittedName>
        <fullName evidence="1">Uncharacterized protein</fullName>
    </submittedName>
</protein>
<gene>
    <name evidence="1" type="ORF">NDU88_006219</name>
</gene>
<reference evidence="1" key="1">
    <citation type="journal article" date="2022" name="bioRxiv">
        <title>Sequencing and chromosome-scale assembly of the giantPleurodeles waltlgenome.</title>
        <authorList>
            <person name="Brown T."/>
            <person name="Elewa A."/>
            <person name="Iarovenko S."/>
            <person name="Subramanian E."/>
            <person name="Araus A.J."/>
            <person name="Petzold A."/>
            <person name="Susuki M."/>
            <person name="Suzuki K.-i.T."/>
            <person name="Hayashi T."/>
            <person name="Toyoda A."/>
            <person name="Oliveira C."/>
            <person name="Osipova E."/>
            <person name="Leigh N.D."/>
            <person name="Simon A."/>
            <person name="Yun M.H."/>
        </authorList>
    </citation>
    <scope>NUCLEOTIDE SEQUENCE</scope>
    <source>
        <strain evidence="1">20211129_DDA</strain>
        <tissue evidence="1">Liver</tissue>
    </source>
</reference>
<evidence type="ECO:0000313" key="1">
    <source>
        <dbReference type="EMBL" id="KAJ1101147.1"/>
    </source>
</evidence>
<dbReference type="EMBL" id="JANPWB010000014">
    <property type="protein sequence ID" value="KAJ1101147.1"/>
    <property type="molecule type" value="Genomic_DNA"/>
</dbReference>
<dbReference type="Proteomes" id="UP001066276">
    <property type="component" value="Chromosome 10"/>
</dbReference>
<accession>A0AAV7MF85</accession>
<organism evidence="1 2">
    <name type="scientific">Pleurodeles waltl</name>
    <name type="common">Iberian ribbed newt</name>
    <dbReference type="NCBI Taxonomy" id="8319"/>
    <lineage>
        <taxon>Eukaryota</taxon>
        <taxon>Metazoa</taxon>
        <taxon>Chordata</taxon>
        <taxon>Craniata</taxon>
        <taxon>Vertebrata</taxon>
        <taxon>Euteleostomi</taxon>
        <taxon>Amphibia</taxon>
        <taxon>Batrachia</taxon>
        <taxon>Caudata</taxon>
        <taxon>Salamandroidea</taxon>
        <taxon>Salamandridae</taxon>
        <taxon>Pleurodelinae</taxon>
        <taxon>Pleurodeles</taxon>
    </lineage>
</organism>
<proteinExistence type="predicted"/>
<dbReference type="AlphaFoldDB" id="A0AAV7MF85"/>
<evidence type="ECO:0000313" key="2">
    <source>
        <dbReference type="Proteomes" id="UP001066276"/>
    </source>
</evidence>
<sequence length="163" mass="18703">MQHRCPFWDHAAKTVDKALPPTPHTYQPWHLRETLLRKTEVVQQITTAISGFLTINGSPDTPISLLGDAMKTVIRGEFITLSADHNKARKEQCTSLQAQAQELEHIHHHTGASRVWRQLEATRKQLAGLDMDRVEYSLRRPKHLFYIVDDKNGLFLANKLYAQ</sequence>